<dbReference type="AlphaFoldDB" id="A0A840IED9"/>
<keyword evidence="3" id="KW-1185">Reference proteome</keyword>
<dbReference type="EMBL" id="JACHNU010000002">
    <property type="protein sequence ID" value="MBB4662300.1"/>
    <property type="molecule type" value="Genomic_DNA"/>
</dbReference>
<sequence length="75" mass="8241">MAPRPGTRNEPSRVHERPPDPAEASRTPLVDPRAPEEGEDPKHRFSHQADEVDPTSDSDPYADAESDDDGERPPG</sequence>
<dbReference type="RefSeq" id="WP_183341391.1">
    <property type="nucleotide sequence ID" value="NZ_JACHNU010000002.1"/>
</dbReference>
<evidence type="ECO:0000256" key="1">
    <source>
        <dbReference type="SAM" id="MobiDB-lite"/>
    </source>
</evidence>
<evidence type="ECO:0000313" key="2">
    <source>
        <dbReference type="EMBL" id="MBB4662300.1"/>
    </source>
</evidence>
<reference evidence="2 3" key="1">
    <citation type="submission" date="2020-08" db="EMBL/GenBank/DDBJ databases">
        <title>Genomic Encyclopedia of Archaeal and Bacterial Type Strains, Phase II (KMG-II): from individual species to whole genera.</title>
        <authorList>
            <person name="Goeker M."/>
        </authorList>
    </citation>
    <scope>NUCLEOTIDE SEQUENCE [LARGE SCALE GENOMIC DNA]</scope>
    <source>
        <strain evidence="2 3">DSM 23288</strain>
    </source>
</reference>
<comment type="caution">
    <text evidence="2">The sequence shown here is derived from an EMBL/GenBank/DDBJ whole genome shotgun (WGS) entry which is preliminary data.</text>
</comment>
<dbReference type="Proteomes" id="UP000585272">
    <property type="component" value="Unassembled WGS sequence"/>
</dbReference>
<feature type="region of interest" description="Disordered" evidence="1">
    <location>
        <begin position="1"/>
        <end position="75"/>
    </location>
</feature>
<name>A0A840IED9_9ACTN</name>
<accession>A0A840IED9</accession>
<feature type="compositionally biased region" description="Basic and acidic residues" evidence="1">
    <location>
        <begin position="33"/>
        <end position="50"/>
    </location>
</feature>
<gene>
    <name evidence="2" type="ORF">BDZ31_001886</name>
</gene>
<evidence type="ECO:0000313" key="3">
    <source>
        <dbReference type="Proteomes" id="UP000585272"/>
    </source>
</evidence>
<proteinExistence type="predicted"/>
<feature type="compositionally biased region" description="Acidic residues" evidence="1">
    <location>
        <begin position="51"/>
        <end position="75"/>
    </location>
</feature>
<protein>
    <submittedName>
        <fullName evidence="2">Uncharacterized protein</fullName>
    </submittedName>
</protein>
<organism evidence="2 3">
    <name type="scientific">Conexibacter arvalis</name>
    <dbReference type="NCBI Taxonomy" id="912552"/>
    <lineage>
        <taxon>Bacteria</taxon>
        <taxon>Bacillati</taxon>
        <taxon>Actinomycetota</taxon>
        <taxon>Thermoleophilia</taxon>
        <taxon>Solirubrobacterales</taxon>
        <taxon>Conexibacteraceae</taxon>
        <taxon>Conexibacter</taxon>
    </lineage>
</organism>
<feature type="compositionally biased region" description="Basic and acidic residues" evidence="1">
    <location>
        <begin position="10"/>
        <end position="20"/>
    </location>
</feature>